<proteinExistence type="predicted"/>
<evidence type="ECO:0000313" key="2">
    <source>
        <dbReference type="Proteomes" id="UP000318065"/>
    </source>
</evidence>
<keyword evidence="2" id="KW-1185">Reference proteome</keyword>
<name>A0A510HIZ0_9ACTN</name>
<protein>
    <submittedName>
        <fullName evidence="1">Uncharacterized protein</fullName>
    </submittedName>
</protein>
<gene>
    <name evidence="1" type="ORF">RxyAA322_18060</name>
</gene>
<dbReference type="Proteomes" id="UP000318065">
    <property type="component" value="Chromosome"/>
</dbReference>
<organism evidence="1 2">
    <name type="scientific">Rubrobacter xylanophilus</name>
    <dbReference type="NCBI Taxonomy" id="49319"/>
    <lineage>
        <taxon>Bacteria</taxon>
        <taxon>Bacillati</taxon>
        <taxon>Actinomycetota</taxon>
        <taxon>Rubrobacteria</taxon>
        <taxon>Rubrobacterales</taxon>
        <taxon>Rubrobacteraceae</taxon>
        <taxon>Rubrobacter</taxon>
    </lineage>
</organism>
<reference evidence="1" key="1">
    <citation type="journal article" date="2019" name="Microbiol. Resour. Announc.">
        <title>Complete Genome Sequence of Rubrobacter xylanophilus Strain AA3-22, Isolated from Arima Onsen in Japan.</title>
        <authorList>
            <person name="Tomariguchi N."/>
            <person name="Miyazaki K."/>
        </authorList>
    </citation>
    <scope>NUCLEOTIDE SEQUENCE [LARGE SCALE GENOMIC DNA]</scope>
    <source>
        <strain evidence="1">AA3-22</strain>
    </source>
</reference>
<sequence length="96" mass="10818">MLMKSGARKRRTLRPDTVLSPVSSPDEEYYLWALPVCCIRALKREVLRRPGERRRLELACGVCGRSWRITSSLDERVLSRFVTHAGPRAGGSHPAA</sequence>
<evidence type="ECO:0000313" key="1">
    <source>
        <dbReference type="EMBL" id="BBL79952.1"/>
    </source>
</evidence>
<accession>A0A510HIZ0</accession>
<dbReference type="EMBL" id="AP019791">
    <property type="protein sequence ID" value="BBL79952.1"/>
    <property type="molecule type" value="Genomic_DNA"/>
</dbReference>
<dbReference type="AlphaFoldDB" id="A0A510HIZ0"/>